<protein>
    <submittedName>
        <fullName evidence="2">DUF945 domain-containing protein</fullName>
    </submittedName>
</protein>
<dbReference type="NCBIfam" id="TIGR03299">
    <property type="entry name" value="LGT_TIGR03299"/>
    <property type="match status" value="1"/>
</dbReference>
<feature type="region of interest" description="Disordered" evidence="1">
    <location>
        <begin position="109"/>
        <end position="132"/>
    </location>
</feature>
<evidence type="ECO:0000313" key="3">
    <source>
        <dbReference type="Proteomes" id="UP000316639"/>
    </source>
</evidence>
<dbReference type="InterPro" id="IPR017686">
    <property type="entry name" value="Phg/plasmid-like_prot"/>
</dbReference>
<proteinExistence type="predicted"/>
<name>A0A563EKC8_9PSEU</name>
<comment type="caution">
    <text evidence="2">The sequence shown here is derived from an EMBL/GenBank/DDBJ whole genome shotgun (WGS) entry which is preliminary data.</text>
</comment>
<dbReference type="OrthoDB" id="576140at2"/>
<reference evidence="2 3" key="1">
    <citation type="submission" date="2019-07" db="EMBL/GenBank/DDBJ databases">
        <title>Lentzea xizangensis sp. nov., isolated from Qinghai-Tibetan Plateau Soils.</title>
        <authorList>
            <person name="Huang J."/>
        </authorList>
    </citation>
    <scope>NUCLEOTIDE SEQUENCE [LARGE SCALE GENOMIC DNA]</scope>
    <source>
        <strain evidence="2 3">FXJ1.1311</strain>
    </source>
</reference>
<gene>
    <name evidence="2" type="ORF">FKR81_32405</name>
</gene>
<dbReference type="AlphaFoldDB" id="A0A563EKC8"/>
<dbReference type="Pfam" id="PF06067">
    <property type="entry name" value="DUF932"/>
    <property type="match status" value="1"/>
</dbReference>
<evidence type="ECO:0000256" key="1">
    <source>
        <dbReference type="SAM" id="MobiDB-lite"/>
    </source>
</evidence>
<dbReference type="Proteomes" id="UP000316639">
    <property type="component" value="Unassembled WGS sequence"/>
</dbReference>
<sequence>MSVVSTKTANTAQGLPVPCTGQRIHTMAHELEQHSDGRTAFVAGRNIAAWHRLGTVKPGKLTVDEVMTDGLLGGWDVRTEPLLASIPGKRCIECAASLNTQHEDVCGTGDEAEAEARQEAGAEDFDADNQGRNPYRLVVPDDAAFPMPIPGHFTTIRNHPITGDPEPLGVVQGGYKPIQNEELAEILSAIVDETGAVFDTAGSLRGGREVFMSLQLPEGIQVGGCDAHNLNLVGLNSHDGSRALEGLITFVRVVCANTQHMARQNFTTRFSIRHVSGAKNRIAEARAQLKLTFKASEEFQKEAEKLIREKLTVDEFQKVCEEIWPRTGDMGTAALHEHHRRGTHLVKLFKEADTQENIRGTRWAGVQAIGEYVDHFIPVRTKKDEAVARADRALFGKGSQIKAKAFQLLQVG</sequence>
<organism evidence="2 3">
    <name type="scientific">Lentzea tibetensis</name>
    <dbReference type="NCBI Taxonomy" id="2591470"/>
    <lineage>
        <taxon>Bacteria</taxon>
        <taxon>Bacillati</taxon>
        <taxon>Actinomycetota</taxon>
        <taxon>Actinomycetes</taxon>
        <taxon>Pseudonocardiales</taxon>
        <taxon>Pseudonocardiaceae</taxon>
        <taxon>Lentzea</taxon>
    </lineage>
</organism>
<keyword evidence="3" id="KW-1185">Reference proteome</keyword>
<dbReference type="EMBL" id="VOBR01000026">
    <property type="protein sequence ID" value="TWP47418.1"/>
    <property type="molecule type" value="Genomic_DNA"/>
</dbReference>
<accession>A0A563EKC8</accession>
<evidence type="ECO:0000313" key="2">
    <source>
        <dbReference type="EMBL" id="TWP47418.1"/>
    </source>
</evidence>
<dbReference type="InterPro" id="IPR026325">
    <property type="entry name" value="DUF932"/>
</dbReference>